<protein>
    <submittedName>
        <fullName evidence="2">Efflux ABC transporter, permease protein</fullName>
    </submittedName>
</protein>
<feature type="non-terminal residue" evidence="2">
    <location>
        <position position="285"/>
    </location>
</feature>
<reference evidence="2" key="1">
    <citation type="submission" date="2020-02" db="EMBL/GenBank/DDBJ databases">
        <authorList>
            <person name="Meier V. D."/>
        </authorList>
    </citation>
    <scope>NUCLEOTIDE SEQUENCE</scope>
    <source>
        <strain evidence="2">AVDCRST_MAG73</strain>
    </source>
</reference>
<feature type="region of interest" description="Disordered" evidence="1">
    <location>
        <begin position="132"/>
        <end position="163"/>
    </location>
</feature>
<evidence type="ECO:0000256" key="1">
    <source>
        <dbReference type="SAM" id="MobiDB-lite"/>
    </source>
</evidence>
<dbReference type="EMBL" id="CADCWE010000229">
    <property type="protein sequence ID" value="CAA9558589.1"/>
    <property type="molecule type" value="Genomic_DNA"/>
</dbReference>
<feature type="compositionally biased region" description="Basic and acidic residues" evidence="1">
    <location>
        <begin position="255"/>
        <end position="285"/>
    </location>
</feature>
<gene>
    <name evidence="2" type="ORF">AVDCRST_MAG73-3498</name>
</gene>
<feature type="compositionally biased region" description="Basic residues" evidence="1">
    <location>
        <begin position="228"/>
        <end position="239"/>
    </location>
</feature>
<evidence type="ECO:0000313" key="2">
    <source>
        <dbReference type="EMBL" id="CAA9558589.1"/>
    </source>
</evidence>
<feature type="region of interest" description="Disordered" evidence="1">
    <location>
        <begin position="216"/>
        <end position="285"/>
    </location>
</feature>
<sequence length="285" mass="31439">GAPSATGVRAQGPLAERDRRRLGLRPTQLLPDQTLLLVGSGLAGLHHRQRDEHRLHRRGGGGNRGQLRGQWAGHHLPPDRGLALELPVDAVRHPLRDGQLGAVGRHHRVHVHGPRQPRHPPDRDQRLRHRLRHPALDRHPGGDRALLRPRPGQRQLPRRPAGAGDLFDLLDRVRHGRGGDAAVVPGEGAAGDVHLRLRAAPDLRRLLPDRCPAGLDAEPGPILPGLLRPRRGPRHPARRPGHDQPRRRTLAAAGDGRDLRPARDLGLPDRRTLRQADRAAEAERV</sequence>
<dbReference type="AlphaFoldDB" id="A0A6J4USK8"/>
<organism evidence="2">
    <name type="scientific">uncultured Thermomicrobiales bacterium</name>
    <dbReference type="NCBI Taxonomy" id="1645740"/>
    <lineage>
        <taxon>Bacteria</taxon>
        <taxon>Pseudomonadati</taxon>
        <taxon>Thermomicrobiota</taxon>
        <taxon>Thermomicrobia</taxon>
        <taxon>Thermomicrobiales</taxon>
        <taxon>environmental samples</taxon>
    </lineage>
</organism>
<name>A0A6J4USK8_9BACT</name>
<feature type="compositionally biased region" description="Basic and acidic residues" evidence="1">
    <location>
        <begin position="134"/>
        <end position="146"/>
    </location>
</feature>
<feature type="region of interest" description="Disordered" evidence="1">
    <location>
        <begin position="47"/>
        <end position="74"/>
    </location>
</feature>
<feature type="non-terminal residue" evidence="2">
    <location>
        <position position="1"/>
    </location>
</feature>
<feature type="region of interest" description="Disordered" evidence="1">
    <location>
        <begin position="1"/>
        <end position="23"/>
    </location>
</feature>
<accession>A0A6J4USK8</accession>
<proteinExistence type="predicted"/>
<feature type="compositionally biased region" description="Low complexity" evidence="1">
    <location>
        <begin position="148"/>
        <end position="162"/>
    </location>
</feature>